<dbReference type="EMBL" id="CM029041">
    <property type="protein sequence ID" value="KAG2625672.1"/>
    <property type="molecule type" value="Genomic_DNA"/>
</dbReference>
<feature type="compositionally biased region" description="Low complexity" evidence="1">
    <location>
        <begin position="33"/>
        <end position="47"/>
    </location>
</feature>
<dbReference type="InterPro" id="IPR005174">
    <property type="entry name" value="KIB1-4_b-propeller"/>
</dbReference>
<keyword evidence="5" id="KW-1185">Reference proteome</keyword>
<evidence type="ECO:0000313" key="5">
    <source>
        <dbReference type="Proteomes" id="UP000823388"/>
    </source>
</evidence>
<evidence type="ECO:0008006" key="6">
    <source>
        <dbReference type="Google" id="ProtNLM"/>
    </source>
</evidence>
<dbReference type="PANTHER" id="PTHR33110">
    <property type="entry name" value="F-BOX/KELCH-REPEAT PROTEIN-RELATED"/>
    <property type="match status" value="1"/>
</dbReference>
<protein>
    <recommendedName>
        <fullName evidence="6">DUF295 domain-containing protein</fullName>
    </recommendedName>
</protein>
<accession>A0A8T0UMG1</accession>
<evidence type="ECO:0000259" key="2">
    <source>
        <dbReference type="Pfam" id="PF00646"/>
    </source>
</evidence>
<evidence type="ECO:0000256" key="1">
    <source>
        <dbReference type="SAM" id="MobiDB-lite"/>
    </source>
</evidence>
<proteinExistence type="predicted"/>
<dbReference type="AlphaFoldDB" id="A0A8T0UMG1"/>
<dbReference type="InterPro" id="IPR001810">
    <property type="entry name" value="F-box_dom"/>
</dbReference>
<feature type="compositionally biased region" description="Pro residues" evidence="1">
    <location>
        <begin position="48"/>
        <end position="63"/>
    </location>
</feature>
<evidence type="ECO:0000313" key="4">
    <source>
        <dbReference type="EMBL" id="KAG2625672.1"/>
    </source>
</evidence>
<sequence>MENCKSNPAPPTKPTFPFQFLAVFPSSPKALVPTSRSPSPSSLLLPQIPNPSPPPIRAPMAEPPPWADGLPDDALREIVRRVPCAIDRGSMAGVCREWRTRLARLPRPPPQFPWLIVSSDDSTRAYCVLSGGCVHHYRTNAPPHGARFFGSCEGAWLFLAFDQTSDNELVNLRHDRTLLAPDTFRLGEDDPFADGHDMAILAAALSSPPDKKNCVGACIISRWPAAPAPRRFAFWNVAFEGVAYDVMPDPDPSPPQLEVEDVLCRNGVFYFLTQGEHIRVCKPVPDEAAGPLQVVSDVRYFQPEGRNYQDPVRARYLLESRDELLMVVRFASDPDSPTSGFMVFRVNGPREQEGDQVEVEYPWSWDELESLGGRMLFVGRGCSRSYEVVQYPGFKDGIYFLDDRCFYDKEMMFHRADERRYPCNDNGMWSQGPAPNVELFFPEQGPSDRSPPAWLVLSQWHAKHLPLDLVLRIIRQVICDTDRVRALRAWCLKLSDSELGARAIQPQLPWFLKPSSRGTAIWCLTCGNHSMSAKHSTGAPLDVRHARFYGSFDCRWLFFVLKTGQHMMGNLLTGERHHLPDQITFHQGGSYPQSILAASGLEFEQ</sequence>
<comment type="caution">
    <text evidence="4">The sequence shown here is derived from an EMBL/GenBank/DDBJ whole genome shotgun (WGS) entry which is preliminary data.</text>
</comment>
<dbReference type="Proteomes" id="UP000823388">
    <property type="component" value="Chromosome 3K"/>
</dbReference>
<evidence type="ECO:0000259" key="3">
    <source>
        <dbReference type="Pfam" id="PF03478"/>
    </source>
</evidence>
<dbReference type="Pfam" id="PF00646">
    <property type="entry name" value="F-box"/>
    <property type="match status" value="1"/>
</dbReference>
<dbReference type="Gene3D" id="1.20.1280.50">
    <property type="match status" value="1"/>
</dbReference>
<dbReference type="PANTHER" id="PTHR33110:SF125">
    <property type="entry name" value="OS05G0570350 PROTEIN"/>
    <property type="match status" value="1"/>
</dbReference>
<name>A0A8T0UMG1_PANVG</name>
<gene>
    <name evidence="4" type="ORF">PVAP13_3KG311900</name>
</gene>
<organism evidence="4 5">
    <name type="scientific">Panicum virgatum</name>
    <name type="common">Blackwell switchgrass</name>
    <dbReference type="NCBI Taxonomy" id="38727"/>
    <lineage>
        <taxon>Eukaryota</taxon>
        <taxon>Viridiplantae</taxon>
        <taxon>Streptophyta</taxon>
        <taxon>Embryophyta</taxon>
        <taxon>Tracheophyta</taxon>
        <taxon>Spermatophyta</taxon>
        <taxon>Magnoliopsida</taxon>
        <taxon>Liliopsida</taxon>
        <taxon>Poales</taxon>
        <taxon>Poaceae</taxon>
        <taxon>PACMAD clade</taxon>
        <taxon>Panicoideae</taxon>
        <taxon>Panicodae</taxon>
        <taxon>Paniceae</taxon>
        <taxon>Panicinae</taxon>
        <taxon>Panicum</taxon>
        <taxon>Panicum sect. Hiantes</taxon>
    </lineage>
</organism>
<reference evidence="4" key="1">
    <citation type="submission" date="2020-05" db="EMBL/GenBank/DDBJ databases">
        <title>WGS assembly of Panicum virgatum.</title>
        <authorList>
            <person name="Lovell J.T."/>
            <person name="Jenkins J."/>
            <person name="Shu S."/>
            <person name="Juenger T.E."/>
            <person name="Schmutz J."/>
        </authorList>
    </citation>
    <scope>NUCLEOTIDE SEQUENCE</scope>
    <source>
        <strain evidence="4">AP13</strain>
    </source>
</reference>
<feature type="region of interest" description="Disordered" evidence="1">
    <location>
        <begin position="29"/>
        <end position="63"/>
    </location>
</feature>
<feature type="domain" description="KIB1-4 beta-propeller" evidence="3">
    <location>
        <begin position="137"/>
        <end position="408"/>
    </location>
</feature>
<feature type="domain" description="F-box" evidence="2">
    <location>
        <begin position="70"/>
        <end position="101"/>
    </location>
</feature>
<dbReference type="Pfam" id="PF03478">
    <property type="entry name" value="Beta-prop_KIB1-4"/>
    <property type="match status" value="1"/>
</dbReference>